<keyword evidence="3" id="KW-1185">Reference proteome</keyword>
<dbReference type="EMBL" id="RQVR01000002">
    <property type="protein sequence ID" value="RRJ93582.1"/>
    <property type="molecule type" value="Genomic_DNA"/>
</dbReference>
<feature type="chain" id="PRO_5017946365" evidence="1">
    <location>
        <begin position="18"/>
        <end position="262"/>
    </location>
</feature>
<evidence type="ECO:0000313" key="3">
    <source>
        <dbReference type="Proteomes" id="UP000271937"/>
    </source>
</evidence>
<accession>A0A3P3WEN1</accession>
<sequence length="262" mass="29066">MKQLTLLFCLFLAQVQAQTGISVSPPRVYFDSSPGSSGTQKITITNVSDKNSLDLAVSLGDWEYDFKGENMMYPANTLQHSCASWLSVKNEDTYFTLEPGQRKELDVTLTPPMAQDSLAAHTAILYVSQMNPVDDVDSKGTNIKVSVRSGIKVFHKAPEADSRKIEIEDLKFSQAAHAFTLKFQNQSKIWVDGKVITEILNTQTGKKTDVDTLVFYTLPGNPRQLTIPLGKTLEKGNYTASVLIDYGDASTMEMAELNFTYE</sequence>
<comment type="caution">
    <text evidence="2">The sequence shown here is derived from an EMBL/GenBank/DDBJ whole genome shotgun (WGS) entry which is preliminary data.</text>
</comment>
<gene>
    <name evidence="2" type="ORF">EG849_01750</name>
</gene>
<reference evidence="2 3" key="1">
    <citation type="submission" date="2018-11" db="EMBL/GenBank/DDBJ databases">
        <title>Flavobacterium sp. nov., YIM 102600 draft genome.</title>
        <authorList>
            <person name="Li G."/>
            <person name="Jiang Y."/>
        </authorList>
    </citation>
    <scope>NUCLEOTIDE SEQUENCE [LARGE SCALE GENOMIC DNA]</scope>
    <source>
        <strain evidence="2 3">YIM 102600</strain>
    </source>
</reference>
<dbReference type="RefSeq" id="WP_125011374.1">
    <property type="nucleotide sequence ID" value="NZ_RQVR01000002.1"/>
</dbReference>
<keyword evidence="1" id="KW-0732">Signal</keyword>
<dbReference type="Proteomes" id="UP000271937">
    <property type="component" value="Unassembled WGS sequence"/>
</dbReference>
<protein>
    <submittedName>
        <fullName evidence="2">Molecular chaperone</fullName>
    </submittedName>
</protein>
<dbReference type="AlphaFoldDB" id="A0A3P3WEN1"/>
<evidence type="ECO:0000256" key="1">
    <source>
        <dbReference type="SAM" id="SignalP"/>
    </source>
</evidence>
<feature type="signal peptide" evidence="1">
    <location>
        <begin position="1"/>
        <end position="17"/>
    </location>
</feature>
<dbReference type="OrthoDB" id="1419910at2"/>
<proteinExistence type="predicted"/>
<evidence type="ECO:0000313" key="2">
    <source>
        <dbReference type="EMBL" id="RRJ93582.1"/>
    </source>
</evidence>
<organism evidence="2 3">
    <name type="scientific">Flavobacterium macacae</name>
    <dbReference type="NCBI Taxonomy" id="2488993"/>
    <lineage>
        <taxon>Bacteria</taxon>
        <taxon>Pseudomonadati</taxon>
        <taxon>Bacteroidota</taxon>
        <taxon>Flavobacteriia</taxon>
        <taxon>Flavobacteriales</taxon>
        <taxon>Flavobacteriaceae</taxon>
        <taxon>Flavobacterium</taxon>
    </lineage>
</organism>
<name>A0A3P3WEN1_9FLAO</name>